<gene>
    <name evidence="2" type="ORF">C0216_14625</name>
</gene>
<dbReference type="SUPFAM" id="SSF69047">
    <property type="entry name" value="Hypothetical protein YjbJ"/>
    <property type="match status" value="1"/>
</dbReference>
<dbReference type="AlphaFoldDB" id="A0A344U0W0"/>
<feature type="region of interest" description="Disordered" evidence="1">
    <location>
        <begin position="51"/>
        <end position="70"/>
    </location>
</feature>
<evidence type="ECO:0008006" key="4">
    <source>
        <dbReference type="Google" id="ProtNLM"/>
    </source>
</evidence>
<accession>A0A344U0W0</accession>
<name>A0A344U0W0_9ACTN</name>
<feature type="compositionally biased region" description="Basic and acidic residues" evidence="1">
    <location>
        <begin position="57"/>
        <end position="70"/>
    </location>
</feature>
<dbReference type="KEGG" id="sgz:C0216_14625"/>
<evidence type="ECO:0000313" key="3">
    <source>
        <dbReference type="Proteomes" id="UP000252004"/>
    </source>
</evidence>
<dbReference type="InterPro" id="IPR036629">
    <property type="entry name" value="YjbJ_sf"/>
</dbReference>
<sequence>MSTGPEEKGAGMSTREKMKAKTEQVVGKTMRKVGHAIGDRSTTMKGGALQLRGKARLAKEKGKDALRHRH</sequence>
<reference evidence="2 3" key="1">
    <citation type="submission" date="2018-01" db="EMBL/GenBank/DDBJ databases">
        <title>Draft genome Sequence of streptomyces globosus LZH-48.</title>
        <authorList>
            <person name="Ran K."/>
            <person name="Li Z."/>
            <person name="Wei S."/>
            <person name="Dong R."/>
        </authorList>
    </citation>
    <scope>NUCLEOTIDE SEQUENCE [LARGE SCALE GENOMIC DNA]</scope>
    <source>
        <strain evidence="2 3">LZH-48</strain>
    </source>
</reference>
<keyword evidence="3" id="KW-1185">Reference proteome</keyword>
<organism evidence="2 3">
    <name type="scientific">Streptomyces globosus</name>
    <dbReference type="NCBI Taxonomy" id="68209"/>
    <lineage>
        <taxon>Bacteria</taxon>
        <taxon>Bacillati</taxon>
        <taxon>Actinomycetota</taxon>
        <taxon>Actinomycetes</taxon>
        <taxon>Kitasatosporales</taxon>
        <taxon>Streptomycetaceae</taxon>
        <taxon>Streptomyces</taxon>
    </lineage>
</organism>
<protein>
    <recommendedName>
        <fullName evidence="4">CsbD family protein</fullName>
    </recommendedName>
</protein>
<proteinExistence type="predicted"/>
<evidence type="ECO:0000313" key="2">
    <source>
        <dbReference type="EMBL" id="AXE24531.1"/>
    </source>
</evidence>
<feature type="region of interest" description="Disordered" evidence="1">
    <location>
        <begin position="1"/>
        <end position="42"/>
    </location>
</feature>
<feature type="compositionally biased region" description="Basic and acidic residues" evidence="1">
    <location>
        <begin position="1"/>
        <end position="22"/>
    </location>
</feature>
<dbReference type="EMBL" id="CP030862">
    <property type="protein sequence ID" value="AXE24531.1"/>
    <property type="molecule type" value="Genomic_DNA"/>
</dbReference>
<dbReference type="Proteomes" id="UP000252004">
    <property type="component" value="Chromosome"/>
</dbReference>
<evidence type="ECO:0000256" key="1">
    <source>
        <dbReference type="SAM" id="MobiDB-lite"/>
    </source>
</evidence>